<evidence type="ECO:0000313" key="2">
    <source>
        <dbReference type="Proteomes" id="UP000593576"/>
    </source>
</evidence>
<protein>
    <submittedName>
        <fullName evidence="1">Uncharacterized protein</fullName>
    </submittedName>
</protein>
<comment type="caution">
    <text evidence="1">The sequence shown here is derived from an EMBL/GenBank/DDBJ whole genome shotgun (WGS) entry which is preliminary data.</text>
</comment>
<dbReference type="EMBL" id="JABFAF010279034">
    <property type="protein sequence ID" value="MBA0881283.1"/>
    <property type="molecule type" value="Genomic_DNA"/>
</dbReference>
<evidence type="ECO:0000313" key="1">
    <source>
        <dbReference type="EMBL" id="MBA0881283.1"/>
    </source>
</evidence>
<gene>
    <name evidence="1" type="ORF">Goshw_001614</name>
</gene>
<name>A0A7J9ND80_GOSSC</name>
<dbReference type="AlphaFoldDB" id="A0A7J9ND80"/>
<keyword evidence="2" id="KW-1185">Reference proteome</keyword>
<proteinExistence type="predicted"/>
<accession>A0A7J9ND80</accession>
<organism evidence="1 2">
    <name type="scientific">Gossypium schwendimanii</name>
    <name type="common">Cotton</name>
    <dbReference type="NCBI Taxonomy" id="34291"/>
    <lineage>
        <taxon>Eukaryota</taxon>
        <taxon>Viridiplantae</taxon>
        <taxon>Streptophyta</taxon>
        <taxon>Embryophyta</taxon>
        <taxon>Tracheophyta</taxon>
        <taxon>Spermatophyta</taxon>
        <taxon>Magnoliopsida</taxon>
        <taxon>eudicotyledons</taxon>
        <taxon>Gunneridae</taxon>
        <taxon>Pentapetalae</taxon>
        <taxon>rosids</taxon>
        <taxon>malvids</taxon>
        <taxon>Malvales</taxon>
        <taxon>Malvaceae</taxon>
        <taxon>Malvoideae</taxon>
        <taxon>Gossypium</taxon>
    </lineage>
</organism>
<dbReference type="Proteomes" id="UP000593576">
    <property type="component" value="Unassembled WGS sequence"/>
</dbReference>
<sequence>MLRWMRMSLLPFLLDTILVSNSKKTKGKQKILRLRSLKMRMIGSPLYVVGRFFLLSSHWLVNLIRLVNLLLNLSLSAFQTQDNLLREPLMLLLRLTVR</sequence>
<reference evidence="1 2" key="1">
    <citation type="journal article" date="2019" name="Genome Biol. Evol.">
        <title>Insights into the evolution of the New World diploid cottons (Gossypium, subgenus Houzingenia) based on genome sequencing.</title>
        <authorList>
            <person name="Grover C.E."/>
            <person name="Arick M.A. 2nd"/>
            <person name="Thrash A."/>
            <person name="Conover J.L."/>
            <person name="Sanders W.S."/>
            <person name="Peterson D.G."/>
            <person name="Frelichowski J.E."/>
            <person name="Scheffler J.A."/>
            <person name="Scheffler B.E."/>
            <person name="Wendel J.F."/>
        </authorList>
    </citation>
    <scope>NUCLEOTIDE SEQUENCE [LARGE SCALE GENOMIC DNA]</scope>
    <source>
        <strain evidence="1">1</strain>
        <tissue evidence="1">Leaf</tissue>
    </source>
</reference>